<evidence type="ECO:0000259" key="3">
    <source>
        <dbReference type="PROSITE" id="PS50893"/>
    </source>
</evidence>
<dbReference type="CDD" id="cd03230">
    <property type="entry name" value="ABC_DR_subfamily_A"/>
    <property type="match status" value="1"/>
</dbReference>
<dbReference type="EMBL" id="JACHVP010000001">
    <property type="protein sequence ID" value="MBB2967000.1"/>
    <property type="molecule type" value="Genomic_DNA"/>
</dbReference>
<name>A0A7W4UVD5_LEIAQ</name>
<dbReference type="GO" id="GO:0005524">
    <property type="term" value="F:ATP binding"/>
    <property type="evidence" value="ECO:0007669"/>
    <property type="project" value="UniProtKB-KW"/>
</dbReference>
<dbReference type="Proteomes" id="UP000538196">
    <property type="component" value="Unassembled WGS sequence"/>
</dbReference>
<dbReference type="InterPro" id="IPR017871">
    <property type="entry name" value="ABC_transporter-like_CS"/>
</dbReference>
<dbReference type="PROSITE" id="PS50893">
    <property type="entry name" value="ABC_TRANSPORTER_2"/>
    <property type="match status" value="1"/>
</dbReference>
<keyword evidence="2 4" id="KW-0067">ATP-binding</keyword>
<organism evidence="4 5">
    <name type="scientific">Leifsonia aquatica</name>
    <name type="common">Corynebacterium aquaticum</name>
    <dbReference type="NCBI Taxonomy" id="144185"/>
    <lineage>
        <taxon>Bacteria</taxon>
        <taxon>Bacillati</taxon>
        <taxon>Actinomycetota</taxon>
        <taxon>Actinomycetes</taxon>
        <taxon>Micrococcales</taxon>
        <taxon>Microbacteriaceae</taxon>
        <taxon>Leifsonia</taxon>
    </lineage>
</organism>
<evidence type="ECO:0000313" key="4">
    <source>
        <dbReference type="EMBL" id="MBB2967000.1"/>
    </source>
</evidence>
<keyword evidence="1" id="KW-0547">Nucleotide-binding</keyword>
<evidence type="ECO:0000256" key="2">
    <source>
        <dbReference type="ARBA" id="ARBA00022840"/>
    </source>
</evidence>
<dbReference type="GO" id="GO:0016887">
    <property type="term" value="F:ATP hydrolysis activity"/>
    <property type="evidence" value="ECO:0007669"/>
    <property type="project" value="InterPro"/>
</dbReference>
<dbReference type="RefSeq" id="WP_021763301.1">
    <property type="nucleotide sequence ID" value="NZ_JACHVP010000001.1"/>
</dbReference>
<dbReference type="PROSITE" id="PS00211">
    <property type="entry name" value="ABC_TRANSPORTER_1"/>
    <property type="match status" value="1"/>
</dbReference>
<dbReference type="PANTHER" id="PTHR43038">
    <property type="entry name" value="ATP-BINDING CASSETTE, SUB-FAMILY H, MEMBER 1"/>
    <property type="match status" value="1"/>
</dbReference>
<feature type="domain" description="ABC transporter" evidence="3">
    <location>
        <begin position="16"/>
        <end position="239"/>
    </location>
</feature>
<dbReference type="Pfam" id="PF00005">
    <property type="entry name" value="ABC_tran"/>
    <property type="match status" value="1"/>
</dbReference>
<proteinExistence type="predicted"/>
<gene>
    <name evidence="4" type="ORF">FHX33_001732</name>
</gene>
<dbReference type="PANTHER" id="PTHR43038:SF3">
    <property type="entry name" value="ABC TRANSPORTER G FAMILY MEMBER 20 ISOFORM X1"/>
    <property type="match status" value="1"/>
</dbReference>
<dbReference type="SMART" id="SM00382">
    <property type="entry name" value="AAA"/>
    <property type="match status" value="1"/>
</dbReference>
<dbReference type="SUPFAM" id="SSF52540">
    <property type="entry name" value="P-loop containing nucleoside triphosphate hydrolases"/>
    <property type="match status" value="1"/>
</dbReference>
<accession>A0A7W4UVD5</accession>
<dbReference type="InterPro" id="IPR003439">
    <property type="entry name" value="ABC_transporter-like_ATP-bd"/>
</dbReference>
<comment type="caution">
    <text evidence="4">The sequence shown here is derived from an EMBL/GenBank/DDBJ whole genome shotgun (WGS) entry which is preliminary data.</text>
</comment>
<sequence>MMNYSPGTETPADAAVVMDGLRVKRGRALVLDGLSISVPRGQVVGLLGPSGCGKTTLMRSIVGVQRVAGGTVTVLGQPAGTAALRHRVGYVTQAASVYDDLTVTQNLQYFRRVLGAGADDVASAIAATDLGANAAQLVSTLSGGQRSRVSLAAALLGSPDVLVLDEPTVGLDPLLRADLWDLFHRLAEGGTSLLISSHVMDEATRCDRLLLMREGAVIADSTPDELLAETGAVDAEGAFLALLRRRHPRHQLPDGDER</sequence>
<reference evidence="4 5" key="1">
    <citation type="submission" date="2020-08" db="EMBL/GenBank/DDBJ databases">
        <title>Sequencing the genomes of 1000 actinobacteria strains.</title>
        <authorList>
            <person name="Klenk H.-P."/>
        </authorList>
    </citation>
    <scope>NUCLEOTIDE SEQUENCE [LARGE SCALE GENOMIC DNA]</scope>
    <source>
        <strain evidence="4 5">DSM 20146</strain>
    </source>
</reference>
<evidence type="ECO:0000256" key="1">
    <source>
        <dbReference type="ARBA" id="ARBA00022741"/>
    </source>
</evidence>
<dbReference type="InterPro" id="IPR027417">
    <property type="entry name" value="P-loop_NTPase"/>
</dbReference>
<dbReference type="Gene3D" id="3.40.50.300">
    <property type="entry name" value="P-loop containing nucleotide triphosphate hydrolases"/>
    <property type="match status" value="1"/>
</dbReference>
<evidence type="ECO:0000313" key="5">
    <source>
        <dbReference type="Proteomes" id="UP000538196"/>
    </source>
</evidence>
<dbReference type="AlphaFoldDB" id="A0A7W4UVD5"/>
<dbReference type="InterPro" id="IPR003593">
    <property type="entry name" value="AAA+_ATPase"/>
</dbReference>
<protein>
    <submittedName>
        <fullName evidence="4">ABC-2 type transport system ATP-binding protein</fullName>
    </submittedName>
</protein>
<keyword evidence="5" id="KW-1185">Reference proteome</keyword>